<keyword evidence="9" id="KW-1185">Reference proteome</keyword>
<name>A0A5E8BBS0_9ASCO</name>
<dbReference type="GO" id="GO:0006364">
    <property type="term" value="P:rRNA processing"/>
    <property type="evidence" value="ECO:0007669"/>
    <property type="project" value="TreeGrafter"/>
</dbReference>
<feature type="compositionally biased region" description="Acidic residues" evidence="6">
    <location>
        <begin position="871"/>
        <end position="888"/>
    </location>
</feature>
<comment type="subcellular location">
    <subcellularLocation>
        <location evidence="2">Nucleus</location>
    </subcellularLocation>
</comment>
<feature type="compositionally biased region" description="Acidic residues" evidence="6">
    <location>
        <begin position="818"/>
        <end position="828"/>
    </location>
</feature>
<gene>
    <name evidence="8" type="ORF">SAPINGB_P001904</name>
</gene>
<evidence type="ECO:0000256" key="5">
    <source>
        <dbReference type="ARBA" id="ARBA00023242"/>
    </source>
</evidence>
<evidence type="ECO:0000256" key="4">
    <source>
        <dbReference type="ARBA" id="ARBA00021502"/>
    </source>
</evidence>
<feature type="compositionally biased region" description="Basic and acidic residues" evidence="6">
    <location>
        <begin position="677"/>
        <end position="691"/>
    </location>
</feature>
<evidence type="ECO:0000313" key="9">
    <source>
        <dbReference type="Proteomes" id="UP000398389"/>
    </source>
</evidence>
<keyword evidence="5" id="KW-0539">Nucleus</keyword>
<dbReference type="PANTHER" id="PTHR34105">
    <property type="entry name" value="PROLINE-, GLUTAMIC ACID- AND LEUCINE-RICH PROTEIN 1"/>
    <property type="match status" value="1"/>
</dbReference>
<evidence type="ECO:0000259" key="7">
    <source>
        <dbReference type="Pfam" id="PF08167"/>
    </source>
</evidence>
<dbReference type="InterPro" id="IPR012583">
    <property type="entry name" value="RIX1_N"/>
</dbReference>
<feature type="domain" description="Pre-rRNA-processing protein RIX1 N-terminal" evidence="7">
    <location>
        <begin position="20"/>
        <end position="253"/>
    </location>
</feature>
<dbReference type="AlphaFoldDB" id="A0A5E8BBS0"/>
<sequence length="907" mass="99417">MATLQSLLATALAPSQEGAIASNAMHTLSLLQSGAVLAQADENTLHKFMVRVSALLKAKAPIAKWFAAYLAHTACETNWKVLKSHGGTWAGLLLHLLEINEQPVVKEAAIRALRTIFAKTHGKQEFTRDITTPRLPQYLKLLFKHAQISEETVSVNQNGASSKKNNDAPADEFIELGYDEHSSDEENDKEDNEQNFFHDTTKVETDIKDMTRLLPAIIPAINTVLKLQSTTFRPFTKRYLALISTLISISYTDPTSISPALLRDVCTGYALLHHSAPKDTEALTWRLSIKHVVGQINTTITDISFAFVDEDFNGKIETGSLQANFTADNGKTITVDTPVLKLKPLSGTTNGIPSAQTLTQASDKIKSLMNLLAAHLRVSTKSPVKLPIGALITLADRILSFSAYTTTKTVGGVNEGPRRAAFLNFISEIQFFVFDLLLLRLIPLAQTMLLCHVDTLTHHVNIHVQPPAGPAIDNIISNRRLQLKALQFATSLLRLQGSIPKTGAPAVAAMVSAAVALSSPYKDPSAEGLADAVPAPHLFFIDPTPAQLAIVARFFETVVSTVPDLSLPSRASIDRWFIVSAATAKNRTYGVTSTNTVVTNKQIQLWDNVLSTSAAFPGRASKYSILPMAARLAPGSRVLDALIKPRLPPSVNVVQRIIPTASFQPTTSDEVIQETDSQSKKRKIDETDKQDALFSSKAQSTVDIEMEYNEGGFFKETNEEKVNAPNREVSVELTEESVVVQPPRNVRESIFAKTNSEPSAEVDSDASSTSRVRRRTKKQMTEHMRQKQLKEATATPSEDLEETDQVVSVGPEIVQISDDSEDDNDDDDKSPSTADTSSNNGQDRSGRNFRSSTRNNRKENTSVEVNLTDDKDGEDFEEDDDEAEEDDEVIKINNISLDLDSSSDEES</sequence>
<evidence type="ECO:0000256" key="3">
    <source>
        <dbReference type="ARBA" id="ARBA00010511"/>
    </source>
</evidence>
<feature type="compositionally biased region" description="Polar residues" evidence="6">
    <location>
        <begin position="665"/>
        <end position="676"/>
    </location>
</feature>
<evidence type="ECO:0000256" key="2">
    <source>
        <dbReference type="ARBA" id="ARBA00004123"/>
    </source>
</evidence>
<comment type="similarity">
    <text evidence="3">Belongs to the RIX1/PELP1 family.</text>
</comment>
<organism evidence="8 9">
    <name type="scientific">Magnusiomyces paraingens</name>
    <dbReference type="NCBI Taxonomy" id="2606893"/>
    <lineage>
        <taxon>Eukaryota</taxon>
        <taxon>Fungi</taxon>
        <taxon>Dikarya</taxon>
        <taxon>Ascomycota</taxon>
        <taxon>Saccharomycotina</taxon>
        <taxon>Dipodascomycetes</taxon>
        <taxon>Dipodascales</taxon>
        <taxon>Dipodascaceae</taxon>
        <taxon>Magnusiomyces</taxon>
    </lineage>
</organism>
<feature type="compositionally biased region" description="Polar residues" evidence="6">
    <location>
        <begin position="839"/>
        <end position="854"/>
    </location>
</feature>
<dbReference type="EMBL" id="CABVLU010000002">
    <property type="protein sequence ID" value="VVT48692.1"/>
    <property type="molecule type" value="Genomic_DNA"/>
</dbReference>
<reference evidence="8 9" key="1">
    <citation type="submission" date="2019-09" db="EMBL/GenBank/DDBJ databases">
        <authorList>
            <person name="Brejova B."/>
        </authorList>
    </citation>
    <scope>NUCLEOTIDE SEQUENCE [LARGE SCALE GENOMIC DNA]</scope>
</reference>
<dbReference type="OrthoDB" id="20900at2759"/>
<evidence type="ECO:0000256" key="6">
    <source>
        <dbReference type="SAM" id="MobiDB-lite"/>
    </source>
</evidence>
<feature type="region of interest" description="Disordered" evidence="6">
    <location>
        <begin position="665"/>
        <end position="692"/>
    </location>
</feature>
<comment type="function">
    <text evidence="1">Component of the RIX1 complex required for processing of ITS2 sequences from 35S pre-rRNA and the nucleoplasmic transit of the pre-60S ribosomal subunits. Regulates pre-60S association of the critical remodeling factor MDN1.</text>
</comment>
<dbReference type="RefSeq" id="XP_031852515.1">
    <property type="nucleotide sequence ID" value="XM_031996624.1"/>
</dbReference>
<accession>A0A5E8BBS0</accession>
<evidence type="ECO:0000256" key="1">
    <source>
        <dbReference type="ARBA" id="ARBA00003770"/>
    </source>
</evidence>
<dbReference type="GO" id="GO:0005634">
    <property type="term" value="C:nucleus"/>
    <property type="evidence" value="ECO:0007669"/>
    <property type="project" value="UniProtKB-SubCell"/>
</dbReference>
<proteinExistence type="inferred from homology"/>
<dbReference type="Proteomes" id="UP000398389">
    <property type="component" value="Unassembled WGS sequence"/>
</dbReference>
<evidence type="ECO:0000313" key="8">
    <source>
        <dbReference type="EMBL" id="VVT48692.1"/>
    </source>
</evidence>
<feature type="region of interest" description="Disordered" evidence="6">
    <location>
        <begin position="750"/>
        <end position="907"/>
    </location>
</feature>
<protein>
    <recommendedName>
        <fullName evidence="4">Pre-rRNA-processing protein RIX1</fullName>
    </recommendedName>
</protein>
<dbReference type="GeneID" id="43580724"/>
<dbReference type="PANTHER" id="PTHR34105:SF1">
    <property type="entry name" value="PROLINE-, GLUTAMIC ACID- AND LEUCINE-RICH PROTEIN 1"/>
    <property type="match status" value="1"/>
</dbReference>
<feature type="compositionally biased region" description="Basic and acidic residues" evidence="6">
    <location>
        <begin position="779"/>
        <end position="790"/>
    </location>
</feature>
<dbReference type="Pfam" id="PF08167">
    <property type="entry name" value="RIX1"/>
    <property type="match status" value="1"/>
</dbReference>